<dbReference type="HOGENOM" id="CLU_000288_57_5_1"/>
<dbReference type="GO" id="GO:0031929">
    <property type="term" value="P:TOR signaling"/>
    <property type="evidence" value="ECO:0000318"/>
    <property type="project" value="GO_Central"/>
</dbReference>
<evidence type="ECO:0000313" key="8">
    <source>
        <dbReference type="EMBL" id="EDV27384.1"/>
    </source>
</evidence>
<keyword evidence="4 6" id="KW-0853">WD repeat</keyword>
<keyword evidence="9" id="KW-1185">Reference proteome</keyword>
<dbReference type="FunFam" id="2.130.10.10:FF:000505">
    <property type="entry name" value="Blast:Protein LST8 homolog"/>
    <property type="match status" value="1"/>
</dbReference>
<accession>B3RN36</accession>
<dbReference type="PhylomeDB" id="B3RN36"/>
<comment type="subunit">
    <text evidence="7">Part of TORC1 complex. Part of the TORC2 complex.</text>
</comment>
<sequence>MADTEAVLLATGGYDHTIRLWQPHSGVCHRTLQHPESQVNALSLTPDKQLIAAAGFQCVRLYDVHGCNPNPVINCDGVQKNITAVGFHGDGRWMFTAGEDGKVRIWDLRSRNPQSQRTLSVSNLINCAVLHPNQITIIAGDRSGTLHIWDLKLNQSERMVVSTDNAITCVDIDREASMLAVACSNGICHVYALRGSFDSEERLIINPKTQIHCHDTYVIKCRFSHDSTLLATTSSDGTIKVWRTCDFTLKSTLSNASQRWVWDCSFSTDPQYLISVSSDAVARLWNVENAKTIREYSGHQKAIVAMAFFDGNSTE</sequence>
<dbReference type="GO" id="GO:0005737">
    <property type="term" value="C:cytoplasm"/>
    <property type="evidence" value="ECO:0007669"/>
    <property type="project" value="UniProtKB-SubCell"/>
</dbReference>
<dbReference type="GO" id="GO:0032535">
    <property type="term" value="P:regulation of cellular component size"/>
    <property type="evidence" value="ECO:0007669"/>
    <property type="project" value="UniProtKB-ARBA"/>
</dbReference>
<comment type="subcellular location">
    <subcellularLocation>
        <location evidence="1 7">Cytoplasm</location>
    </subcellularLocation>
</comment>
<dbReference type="PROSITE" id="PS50082">
    <property type="entry name" value="WD_REPEATS_2"/>
    <property type="match status" value="4"/>
</dbReference>
<name>B3RN36_TRIAD</name>
<evidence type="ECO:0000256" key="5">
    <source>
        <dbReference type="ARBA" id="ARBA00022737"/>
    </source>
</evidence>
<comment type="similarity">
    <text evidence="2 7">Belongs to the WD repeat LST8 family.</text>
</comment>
<dbReference type="KEGG" id="tad:TRIADDRAFT_21796"/>
<dbReference type="InterPro" id="IPR001680">
    <property type="entry name" value="WD40_rpt"/>
</dbReference>
<dbReference type="Gene3D" id="2.130.10.10">
    <property type="entry name" value="YVTN repeat-like/Quinoprotein amine dehydrogenase"/>
    <property type="match status" value="1"/>
</dbReference>
<dbReference type="AlphaFoldDB" id="B3RN36"/>
<feature type="repeat" description="WD" evidence="6">
    <location>
        <begin position="75"/>
        <end position="116"/>
    </location>
</feature>
<dbReference type="PROSITE" id="PS50294">
    <property type="entry name" value="WD_REPEATS_REGION"/>
    <property type="match status" value="2"/>
</dbReference>
<dbReference type="GO" id="GO:0031932">
    <property type="term" value="C:TORC2 complex"/>
    <property type="evidence" value="ECO:0000318"/>
    <property type="project" value="GO_Central"/>
</dbReference>
<dbReference type="GO" id="GO:0031931">
    <property type="term" value="C:TORC1 complex"/>
    <property type="evidence" value="ECO:0000318"/>
    <property type="project" value="GO_Central"/>
</dbReference>
<proteinExistence type="inferred from homology"/>
<dbReference type="FunCoup" id="B3RN36">
    <property type="interactions" value="1327"/>
</dbReference>
<gene>
    <name evidence="8" type="ORF">TRIADDRAFT_21796</name>
</gene>
<organism evidence="8 9">
    <name type="scientific">Trichoplax adhaerens</name>
    <name type="common">Trichoplax reptans</name>
    <dbReference type="NCBI Taxonomy" id="10228"/>
    <lineage>
        <taxon>Eukaryota</taxon>
        <taxon>Metazoa</taxon>
        <taxon>Placozoa</taxon>
        <taxon>Uniplacotomia</taxon>
        <taxon>Trichoplacea</taxon>
        <taxon>Trichoplacidae</taxon>
        <taxon>Trichoplax</taxon>
    </lineage>
</organism>
<evidence type="ECO:0000256" key="2">
    <source>
        <dbReference type="ARBA" id="ARBA00009890"/>
    </source>
</evidence>
<dbReference type="InterPro" id="IPR015943">
    <property type="entry name" value="WD40/YVTN_repeat-like_dom_sf"/>
</dbReference>
<protein>
    <recommendedName>
        <fullName evidence="7">Target of rapamycin complex subunit lst8</fullName>
        <shortName evidence="7">TORC subunit lst8</shortName>
    </recommendedName>
</protein>
<reference evidence="8 9" key="1">
    <citation type="journal article" date="2008" name="Nature">
        <title>The Trichoplax genome and the nature of placozoans.</title>
        <authorList>
            <person name="Srivastava M."/>
            <person name="Begovic E."/>
            <person name="Chapman J."/>
            <person name="Putnam N.H."/>
            <person name="Hellsten U."/>
            <person name="Kawashima T."/>
            <person name="Kuo A."/>
            <person name="Mitros T."/>
            <person name="Salamov A."/>
            <person name="Carpenter M.L."/>
            <person name="Signorovitch A.Y."/>
            <person name="Moreno M.A."/>
            <person name="Kamm K."/>
            <person name="Grimwood J."/>
            <person name="Schmutz J."/>
            <person name="Shapiro H."/>
            <person name="Grigoriev I.V."/>
            <person name="Buss L.W."/>
            <person name="Schierwater B."/>
            <person name="Dellaporta S.L."/>
            <person name="Rokhsar D.S."/>
        </authorList>
    </citation>
    <scope>NUCLEOTIDE SEQUENCE [LARGE SCALE GENOMIC DNA]</scope>
    <source>
        <strain evidence="8 9">Grell-BS-1999</strain>
    </source>
</reference>
<dbReference type="OrthoDB" id="400at2759"/>
<dbReference type="Proteomes" id="UP000009022">
    <property type="component" value="Unassembled WGS sequence"/>
</dbReference>
<evidence type="ECO:0000256" key="7">
    <source>
        <dbReference type="RuleBase" id="RU369068"/>
    </source>
</evidence>
<dbReference type="GO" id="GO:0032956">
    <property type="term" value="P:regulation of actin cytoskeleton organization"/>
    <property type="evidence" value="ECO:0000318"/>
    <property type="project" value="GO_Central"/>
</dbReference>
<dbReference type="eggNOG" id="KOG0315">
    <property type="taxonomic scope" value="Eukaryota"/>
</dbReference>
<dbReference type="InterPro" id="IPR037588">
    <property type="entry name" value="MLST8"/>
</dbReference>
<feature type="repeat" description="WD" evidence="6">
    <location>
        <begin position="1"/>
        <end position="31"/>
    </location>
</feature>
<dbReference type="RefSeq" id="XP_002109218.1">
    <property type="nucleotide sequence ID" value="XM_002109182.1"/>
</dbReference>
<dbReference type="InterPro" id="IPR020472">
    <property type="entry name" value="WD40_PAC1"/>
</dbReference>
<keyword evidence="3 7" id="KW-0963">Cytoplasm</keyword>
<dbReference type="SUPFAM" id="SSF50998">
    <property type="entry name" value="Quinoprotein alcohol dehydrogenase-like"/>
    <property type="match status" value="1"/>
</dbReference>
<dbReference type="STRING" id="10228.B3RN36"/>
<dbReference type="PANTHER" id="PTHR19842:SF0">
    <property type="entry name" value="TARGET OF RAPAMYCIN COMPLEX SUBUNIT LST8"/>
    <property type="match status" value="1"/>
</dbReference>
<dbReference type="InterPro" id="IPR019775">
    <property type="entry name" value="WD40_repeat_CS"/>
</dbReference>
<dbReference type="PRINTS" id="PR00320">
    <property type="entry name" value="GPROTEINBRPT"/>
</dbReference>
<comment type="function">
    <text evidence="7">Subunit of TORC1 and TORC2, which regulate cell growth and survival in response to nutrient and hormonal signals.</text>
</comment>
<feature type="repeat" description="WD" evidence="6">
    <location>
        <begin position="254"/>
        <end position="295"/>
    </location>
</feature>
<evidence type="ECO:0000313" key="9">
    <source>
        <dbReference type="Proteomes" id="UP000009022"/>
    </source>
</evidence>
<dbReference type="OMA" id="VQRNYKH"/>
<dbReference type="GeneID" id="6751003"/>
<dbReference type="GO" id="GO:0051897">
    <property type="term" value="P:positive regulation of phosphatidylinositol 3-kinase/protein kinase B signal transduction"/>
    <property type="evidence" value="ECO:0007669"/>
    <property type="project" value="UniProtKB-ARBA"/>
</dbReference>
<dbReference type="EMBL" id="DS985242">
    <property type="protein sequence ID" value="EDV27384.1"/>
    <property type="molecule type" value="Genomic_DNA"/>
</dbReference>
<evidence type="ECO:0000256" key="4">
    <source>
        <dbReference type="ARBA" id="ARBA00022574"/>
    </source>
</evidence>
<dbReference type="PROSITE" id="PS00678">
    <property type="entry name" value="WD_REPEATS_1"/>
    <property type="match status" value="2"/>
</dbReference>
<keyword evidence="5 7" id="KW-0677">Repeat</keyword>
<feature type="repeat" description="WD" evidence="6">
    <location>
        <begin position="211"/>
        <end position="242"/>
    </location>
</feature>
<dbReference type="CDD" id="cd00200">
    <property type="entry name" value="WD40"/>
    <property type="match status" value="1"/>
</dbReference>
<evidence type="ECO:0000256" key="3">
    <source>
        <dbReference type="ARBA" id="ARBA00022490"/>
    </source>
</evidence>
<dbReference type="InParanoid" id="B3RN36"/>
<dbReference type="SMART" id="SM00320">
    <property type="entry name" value="WD40"/>
    <property type="match status" value="6"/>
</dbReference>
<evidence type="ECO:0000256" key="1">
    <source>
        <dbReference type="ARBA" id="ARBA00004496"/>
    </source>
</evidence>
<dbReference type="CTD" id="6751003"/>
<evidence type="ECO:0000256" key="6">
    <source>
        <dbReference type="PROSITE-ProRule" id="PRU00221"/>
    </source>
</evidence>
<dbReference type="Pfam" id="PF00400">
    <property type="entry name" value="WD40"/>
    <property type="match status" value="6"/>
</dbReference>
<dbReference type="GO" id="GO:0038203">
    <property type="term" value="P:TORC2 signaling"/>
    <property type="evidence" value="ECO:0007669"/>
    <property type="project" value="UniProtKB-ARBA"/>
</dbReference>
<dbReference type="InterPro" id="IPR011047">
    <property type="entry name" value="Quinoprotein_ADH-like_sf"/>
</dbReference>
<dbReference type="PANTHER" id="PTHR19842">
    <property type="entry name" value="G BETA-LIKE PROTEIN GBL"/>
    <property type="match status" value="1"/>
</dbReference>